<dbReference type="AlphaFoldDB" id="A0A316DSE0"/>
<evidence type="ECO:0000313" key="1">
    <source>
        <dbReference type="EMBL" id="PWK21011.1"/>
    </source>
</evidence>
<dbReference type="EMBL" id="QGGP01000001">
    <property type="protein sequence ID" value="PWK21011.1"/>
    <property type="molecule type" value="Genomic_DNA"/>
</dbReference>
<name>A0A316DSE0_9FLAO</name>
<reference evidence="1 2" key="1">
    <citation type="submission" date="2018-05" db="EMBL/GenBank/DDBJ databases">
        <title>Genomic Encyclopedia of Archaeal and Bacterial Type Strains, Phase II (KMG-II): from individual species to whole genera.</title>
        <authorList>
            <person name="Goeker M."/>
        </authorList>
    </citation>
    <scope>NUCLEOTIDE SEQUENCE [LARGE SCALE GENOMIC DNA]</scope>
    <source>
        <strain evidence="1 2">DSM 22637</strain>
    </source>
</reference>
<accession>A0A316DSE0</accession>
<evidence type="ECO:0000313" key="2">
    <source>
        <dbReference type="Proteomes" id="UP000245430"/>
    </source>
</evidence>
<organism evidence="1 2">
    <name type="scientific">Xanthomarina spongicola</name>
    <dbReference type="NCBI Taxonomy" id="570520"/>
    <lineage>
        <taxon>Bacteria</taxon>
        <taxon>Pseudomonadati</taxon>
        <taxon>Bacteroidota</taxon>
        <taxon>Flavobacteriia</taxon>
        <taxon>Flavobacteriales</taxon>
        <taxon>Flavobacteriaceae</taxon>
        <taxon>Xanthomarina</taxon>
    </lineage>
</organism>
<proteinExistence type="predicted"/>
<protein>
    <submittedName>
        <fullName evidence="1">Uncharacterized protein</fullName>
    </submittedName>
</protein>
<gene>
    <name evidence="1" type="ORF">LX78_00720</name>
</gene>
<comment type="caution">
    <text evidence="1">The sequence shown here is derived from an EMBL/GenBank/DDBJ whole genome shotgun (WGS) entry which is preliminary data.</text>
</comment>
<dbReference type="Proteomes" id="UP000245430">
    <property type="component" value="Unassembled WGS sequence"/>
</dbReference>
<keyword evidence="2" id="KW-1185">Reference proteome</keyword>
<sequence length="268" mass="31747">MEFRTFQFAMKTVLYFILFISFSIFGQEPIETTFVSKTPFEADKIIGIDNFGTIYFIKKNTLYKIEDDKNYSYSNVQHGRISTANSFNPLKITVFYEDFNTAFILDNRFAEIIKIDFSSLEYYKNVSFVSTANDNALWVFNQDIQQLELFNYKSNKTVATTLPTQSEALDLKSNYNYSWMLTEKFLYKYNYFGSLVYKVKNDGFSSIIESNEQIFLIKENDLYYFNETEQVFQLIETPKLLTKQFLVTNETLYIYDSKNLHKFQLNNK</sequence>